<feature type="compositionally biased region" description="Basic and acidic residues" evidence="7">
    <location>
        <begin position="15"/>
        <end position="24"/>
    </location>
</feature>
<reference evidence="10 11" key="1">
    <citation type="submission" date="2024-09" db="EMBL/GenBank/DDBJ databases">
        <authorList>
            <person name="Sun Q."/>
            <person name="Mori K."/>
        </authorList>
    </citation>
    <scope>NUCLEOTIDE SEQUENCE [LARGE SCALE GENOMIC DNA]</scope>
    <source>
        <strain evidence="10 11">JCM 12520</strain>
    </source>
</reference>
<dbReference type="RefSeq" id="WP_344909129.1">
    <property type="nucleotide sequence ID" value="NZ_BAAAYO010000008.1"/>
</dbReference>
<gene>
    <name evidence="10" type="ORF">ACFFNY_23470</name>
</gene>
<dbReference type="InterPro" id="IPR014284">
    <property type="entry name" value="RNA_pol_sigma-70_dom"/>
</dbReference>
<evidence type="ECO:0000256" key="6">
    <source>
        <dbReference type="RuleBase" id="RU000716"/>
    </source>
</evidence>
<feature type="domain" description="RNA polymerase sigma-70 region 2" evidence="8">
    <location>
        <begin position="43"/>
        <end position="107"/>
    </location>
</feature>
<dbReference type="PANTHER" id="PTHR43133">
    <property type="entry name" value="RNA POLYMERASE ECF-TYPE SIGMA FACTO"/>
    <property type="match status" value="1"/>
</dbReference>
<sequence length="601" mass="67926">MSSREISSSVSAVTDRGEAAEADRSQMLAERAQLGDTEAFGELIGQHRSKAKMWAERMTGDPHMADDIVQDALIRAFLQIGSLHDTSRFLPWLHKIVRNQANMRLRRGGPYKREKPFAAFGLPESEAGSVEWDDLDSVLFHLTRTAANEANNVHNPEESLMRKELYETIHSVLHCLNRKERDIFEACFFKQLSPDEIAAMYQMTTGSIYTYIHRSRQKLRQEHIRVSLGLLPDKGGKTLVKSKLLQLPEWPASDAVMLSFVDRIGHLLAAIGDRRESAELLGLSGFAFRMLISDKTTFADCIYMFDWRQKLRTFMKELGYEVSLLCGQLADSPVPLLGAVERFPVVLPIEEAVIPFIRKAIDAGKPVFYFDTTASRPYVHEWSLIYGYDDEKQSVRLTDVMKPDGKTLAYEDIANNPVRFLASINRIEEHEKPPASRSARDAARRHMAEGSIRQAIEHAKNPRAYRPMTVYLLYTSGLSAYERWIRHMRSDPAIPPNRYGAGQLAASYAQARTYAARYLRNVPFQGEAMRFALLASEAYEQAGEALGEFSAAVPFMRSAEVLSPEQCEKCAVWLEQAKAFEAAAIGYLEKAVDQLEKEKSL</sequence>
<feature type="compositionally biased region" description="Low complexity" evidence="7">
    <location>
        <begin position="1"/>
        <end position="11"/>
    </location>
</feature>
<evidence type="ECO:0000256" key="1">
    <source>
        <dbReference type="ARBA" id="ARBA00010641"/>
    </source>
</evidence>
<dbReference type="Proteomes" id="UP001589619">
    <property type="component" value="Unassembled WGS sequence"/>
</dbReference>
<accession>A0ABV5W1V9</accession>
<name>A0ABV5W1V9_9BACL</name>
<feature type="domain" description="RNA polymerase sigma factor 70 region 4 type 2" evidence="9">
    <location>
        <begin position="168"/>
        <end position="219"/>
    </location>
</feature>
<dbReference type="InterPro" id="IPR013325">
    <property type="entry name" value="RNA_pol_sigma_r2"/>
</dbReference>
<evidence type="ECO:0000256" key="3">
    <source>
        <dbReference type="ARBA" id="ARBA00023082"/>
    </source>
</evidence>
<dbReference type="EMBL" id="JBHMAG010000016">
    <property type="protein sequence ID" value="MFB9754539.1"/>
    <property type="molecule type" value="Genomic_DNA"/>
</dbReference>
<proteinExistence type="inferred from homology"/>
<dbReference type="CDD" id="cd06171">
    <property type="entry name" value="Sigma70_r4"/>
    <property type="match status" value="1"/>
</dbReference>
<dbReference type="Gene3D" id="1.10.10.10">
    <property type="entry name" value="Winged helix-like DNA-binding domain superfamily/Winged helix DNA-binding domain"/>
    <property type="match status" value="1"/>
</dbReference>
<keyword evidence="3 6" id="KW-0731">Sigma factor</keyword>
<keyword evidence="11" id="KW-1185">Reference proteome</keyword>
<dbReference type="InterPro" id="IPR039425">
    <property type="entry name" value="RNA_pol_sigma-70-like"/>
</dbReference>
<dbReference type="InterPro" id="IPR007627">
    <property type="entry name" value="RNA_pol_sigma70_r2"/>
</dbReference>
<keyword evidence="2 6" id="KW-0805">Transcription regulation</keyword>
<evidence type="ECO:0000313" key="10">
    <source>
        <dbReference type="EMBL" id="MFB9754539.1"/>
    </source>
</evidence>
<keyword evidence="5 6" id="KW-0804">Transcription</keyword>
<dbReference type="InterPro" id="IPR000838">
    <property type="entry name" value="RNA_pol_sigma70_ECF_CS"/>
</dbReference>
<dbReference type="InterPro" id="IPR013249">
    <property type="entry name" value="RNA_pol_sigma70_r4_t2"/>
</dbReference>
<evidence type="ECO:0000256" key="4">
    <source>
        <dbReference type="ARBA" id="ARBA00023125"/>
    </source>
</evidence>
<evidence type="ECO:0000313" key="11">
    <source>
        <dbReference type="Proteomes" id="UP001589619"/>
    </source>
</evidence>
<evidence type="ECO:0000256" key="2">
    <source>
        <dbReference type="ARBA" id="ARBA00023015"/>
    </source>
</evidence>
<evidence type="ECO:0000256" key="7">
    <source>
        <dbReference type="SAM" id="MobiDB-lite"/>
    </source>
</evidence>
<dbReference type="Pfam" id="PF04542">
    <property type="entry name" value="Sigma70_r2"/>
    <property type="match status" value="1"/>
</dbReference>
<evidence type="ECO:0000259" key="9">
    <source>
        <dbReference type="Pfam" id="PF08281"/>
    </source>
</evidence>
<comment type="similarity">
    <text evidence="1 6">Belongs to the sigma-70 factor family. ECF subfamily.</text>
</comment>
<protein>
    <recommendedName>
        <fullName evidence="6">RNA polymerase sigma factor</fullName>
    </recommendedName>
</protein>
<dbReference type="SUPFAM" id="SSF88659">
    <property type="entry name" value="Sigma3 and sigma4 domains of RNA polymerase sigma factors"/>
    <property type="match status" value="1"/>
</dbReference>
<dbReference type="InterPro" id="IPR013324">
    <property type="entry name" value="RNA_pol_sigma_r3/r4-like"/>
</dbReference>
<dbReference type="InterPro" id="IPR036388">
    <property type="entry name" value="WH-like_DNA-bd_sf"/>
</dbReference>
<dbReference type="SUPFAM" id="SSF88946">
    <property type="entry name" value="Sigma2 domain of RNA polymerase sigma factors"/>
    <property type="match status" value="1"/>
</dbReference>
<comment type="caution">
    <text evidence="10">The sequence shown here is derived from an EMBL/GenBank/DDBJ whole genome shotgun (WGS) entry which is preliminary data.</text>
</comment>
<dbReference type="Pfam" id="PF08281">
    <property type="entry name" value="Sigma70_r4_2"/>
    <property type="match status" value="1"/>
</dbReference>
<keyword evidence="4 6" id="KW-0238">DNA-binding</keyword>
<dbReference type="NCBIfam" id="TIGR02937">
    <property type="entry name" value="sigma70-ECF"/>
    <property type="match status" value="1"/>
</dbReference>
<dbReference type="Gene3D" id="1.10.1740.10">
    <property type="match status" value="1"/>
</dbReference>
<evidence type="ECO:0000259" key="8">
    <source>
        <dbReference type="Pfam" id="PF04542"/>
    </source>
</evidence>
<organism evidence="10 11">
    <name type="scientific">Paenibacillus hodogayensis</name>
    <dbReference type="NCBI Taxonomy" id="279208"/>
    <lineage>
        <taxon>Bacteria</taxon>
        <taxon>Bacillati</taxon>
        <taxon>Bacillota</taxon>
        <taxon>Bacilli</taxon>
        <taxon>Bacillales</taxon>
        <taxon>Paenibacillaceae</taxon>
        <taxon>Paenibacillus</taxon>
    </lineage>
</organism>
<dbReference type="PROSITE" id="PS01063">
    <property type="entry name" value="SIGMA70_ECF"/>
    <property type="match status" value="1"/>
</dbReference>
<evidence type="ECO:0000256" key="5">
    <source>
        <dbReference type="ARBA" id="ARBA00023163"/>
    </source>
</evidence>
<dbReference type="PANTHER" id="PTHR43133:SF51">
    <property type="entry name" value="RNA POLYMERASE SIGMA FACTOR"/>
    <property type="match status" value="1"/>
</dbReference>
<feature type="region of interest" description="Disordered" evidence="7">
    <location>
        <begin position="1"/>
        <end position="24"/>
    </location>
</feature>